<dbReference type="InterPro" id="IPR000905">
    <property type="entry name" value="Gcp-like_dom"/>
</dbReference>
<feature type="binding site" evidence="7">
    <location>
        <position position="118"/>
    </location>
    <ligand>
        <name>Fe cation</name>
        <dbReference type="ChEBI" id="CHEBI:24875"/>
    </ligand>
</feature>
<evidence type="ECO:0000256" key="7">
    <source>
        <dbReference type="HAMAP-Rule" id="MF_01445"/>
    </source>
</evidence>
<keyword evidence="7" id="KW-0963">Cytoplasm</keyword>
<evidence type="ECO:0000256" key="2">
    <source>
        <dbReference type="ARBA" id="ARBA00022694"/>
    </source>
</evidence>
<keyword evidence="5 7" id="KW-0012">Acyltransferase</keyword>
<dbReference type="GO" id="GO:0005506">
    <property type="term" value="F:iron ion binding"/>
    <property type="evidence" value="ECO:0007669"/>
    <property type="project" value="UniProtKB-UniRule"/>
</dbReference>
<feature type="binding site" evidence="7">
    <location>
        <position position="169"/>
    </location>
    <ligand>
        <name>substrate</name>
    </ligand>
</feature>
<dbReference type="HAMAP" id="MF_01445">
    <property type="entry name" value="TsaD"/>
    <property type="match status" value="1"/>
</dbReference>
<dbReference type="EMBL" id="CP041200">
    <property type="protein sequence ID" value="QDI65005.1"/>
    <property type="molecule type" value="Genomic_DNA"/>
</dbReference>
<dbReference type="InterPro" id="IPR022450">
    <property type="entry name" value="TsaD"/>
</dbReference>
<proteinExistence type="inferred from homology"/>
<accession>A0AAP9AC48</accession>
<gene>
    <name evidence="7 9" type="primary">tsaD</name>
    <name evidence="9" type="ORF">FJM05_02250</name>
</gene>
<evidence type="ECO:0000313" key="9">
    <source>
        <dbReference type="EMBL" id="QDI65005.1"/>
    </source>
</evidence>
<protein>
    <recommendedName>
        <fullName evidence="7">tRNA N6-adenosine threonylcarbamoyltransferase</fullName>
        <ecNumber evidence="7">2.3.1.234</ecNumber>
    </recommendedName>
    <alternativeName>
        <fullName evidence="7">N6-L-threonylcarbamoyladenine synthase</fullName>
        <shortName evidence="7">t(6)A synthase</shortName>
    </alternativeName>
    <alternativeName>
        <fullName evidence="7">t(6)A37 threonylcarbamoyladenosine biosynthesis protein TsaD</fullName>
    </alternativeName>
    <alternativeName>
        <fullName evidence="7">tRNA threonylcarbamoyladenosine biosynthesis protein TsaD</fullName>
    </alternativeName>
</protein>
<evidence type="ECO:0000313" key="10">
    <source>
        <dbReference type="Proteomes" id="UP000318231"/>
    </source>
</evidence>
<sequence>MEEKYLILSIESSCDETSLALFENNKLIAHKISSSASAQAFHGGVVPELASRYHEHNINRLFVDILNETKIDPLTITHVAYTAMPGLPGCLHVGKVFAKQLASLINAELVPINHLHAHVFSASIDQELVFPFLGLVVSGGESCLYLVSDYDQIKILNQTQDDAIGECYDKVARILGWNYPGGPIIDKNYQEDLATLEFIKSQPAAKNFSFSGLKTAVINYVHNSKQKKLDFDPIVITSSFQKFAINEVIKKVKYYLDLYQLKRLAIGGGVSANSLLRKKIRDLNVISYIPQMIYTGDNAAMIGAYAYALIKNHKKSILIK</sequence>
<dbReference type="AlphaFoldDB" id="A0AAP9AC48"/>
<dbReference type="SUPFAM" id="SSF53067">
    <property type="entry name" value="Actin-like ATPase domain"/>
    <property type="match status" value="2"/>
</dbReference>
<dbReference type="InterPro" id="IPR017861">
    <property type="entry name" value="KAE1/TsaD"/>
</dbReference>
<evidence type="ECO:0000256" key="1">
    <source>
        <dbReference type="ARBA" id="ARBA00022679"/>
    </source>
</evidence>
<evidence type="ECO:0000256" key="6">
    <source>
        <dbReference type="ARBA" id="ARBA00048117"/>
    </source>
</evidence>
<dbReference type="NCBIfam" id="TIGR03723">
    <property type="entry name" value="T6A_TsaD_YgjD"/>
    <property type="match status" value="1"/>
</dbReference>
<keyword evidence="3 7" id="KW-0479">Metal-binding</keyword>
<comment type="cofactor">
    <cofactor evidence="7">
        <name>Fe(2+)</name>
        <dbReference type="ChEBI" id="CHEBI:29033"/>
    </cofactor>
    <text evidence="7">Binds 1 Fe(2+) ion per subunit.</text>
</comment>
<feature type="binding site" evidence="7">
    <location>
        <position position="114"/>
    </location>
    <ligand>
        <name>Fe cation</name>
        <dbReference type="ChEBI" id="CHEBI:24875"/>
    </ligand>
</feature>
<dbReference type="Pfam" id="PF00814">
    <property type="entry name" value="TsaD"/>
    <property type="match status" value="1"/>
</dbReference>
<feature type="binding site" evidence="7">
    <location>
        <position position="182"/>
    </location>
    <ligand>
        <name>substrate</name>
    </ligand>
</feature>
<dbReference type="GO" id="GO:0005737">
    <property type="term" value="C:cytoplasm"/>
    <property type="evidence" value="ECO:0007669"/>
    <property type="project" value="UniProtKB-SubCell"/>
</dbReference>
<keyword evidence="4 7" id="KW-0408">Iron</keyword>
<evidence type="ECO:0000256" key="3">
    <source>
        <dbReference type="ARBA" id="ARBA00022723"/>
    </source>
</evidence>
<comment type="subcellular location">
    <subcellularLocation>
        <location evidence="7">Cytoplasm</location>
    </subcellularLocation>
</comment>
<feature type="binding site" evidence="7">
    <location>
        <position position="297"/>
    </location>
    <ligand>
        <name>Fe cation</name>
        <dbReference type="ChEBI" id="CHEBI:24875"/>
    </ligand>
</feature>
<dbReference type="PANTHER" id="PTHR11735:SF6">
    <property type="entry name" value="TRNA N6-ADENOSINE THREONYLCARBAMOYLTRANSFERASE, MITOCHONDRIAL"/>
    <property type="match status" value="1"/>
</dbReference>
<feature type="domain" description="Gcp-like" evidence="8">
    <location>
        <begin position="27"/>
        <end position="303"/>
    </location>
</feature>
<dbReference type="PRINTS" id="PR00789">
    <property type="entry name" value="OSIALOPTASE"/>
</dbReference>
<feature type="binding site" evidence="7">
    <location>
        <position position="186"/>
    </location>
    <ligand>
        <name>substrate</name>
    </ligand>
</feature>
<dbReference type="GO" id="GO:0002949">
    <property type="term" value="P:tRNA threonylcarbamoyladenosine modification"/>
    <property type="evidence" value="ECO:0007669"/>
    <property type="project" value="UniProtKB-UniRule"/>
</dbReference>
<name>A0AAP9AC48_UREUR</name>
<dbReference type="RefSeq" id="WP_141926384.1">
    <property type="nucleotide sequence ID" value="NZ_CP041200.1"/>
</dbReference>
<dbReference type="InterPro" id="IPR043129">
    <property type="entry name" value="ATPase_NBD"/>
</dbReference>
<feature type="binding site" evidence="7">
    <location>
        <begin position="136"/>
        <end position="140"/>
    </location>
    <ligand>
        <name>substrate</name>
    </ligand>
</feature>
<comment type="catalytic activity">
    <reaction evidence="6 7">
        <text>L-threonylcarbamoyladenylate + adenosine(37) in tRNA = N(6)-L-threonylcarbamoyladenosine(37) in tRNA + AMP + H(+)</text>
        <dbReference type="Rhea" id="RHEA:37059"/>
        <dbReference type="Rhea" id="RHEA-COMP:10162"/>
        <dbReference type="Rhea" id="RHEA-COMP:10163"/>
        <dbReference type="ChEBI" id="CHEBI:15378"/>
        <dbReference type="ChEBI" id="CHEBI:73682"/>
        <dbReference type="ChEBI" id="CHEBI:74411"/>
        <dbReference type="ChEBI" id="CHEBI:74418"/>
        <dbReference type="ChEBI" id="CHEBI:456215"/>
        <dbReference type="EC" id="2.3.1.234"/>
    </reaction>
</comment>
<keyword evidence="2 7" id="KW-0819">tRNA processing</keyword>
<evidence type="ECO:0000259" key="8">
    <source>
        <dbReference type="Pfam" id="PF00814"/>
    </source>
</evidence>
<dbReference type="Gene3D" id="3.30.420.40">
    <property type="match status" value="2"/>
</dbReference>
<feature type="binding site" evidence="7">
    <location>
        <position position="273"/>
    </location>
    <ligand>
        <name>substrate</name>
    </ligand>
</feature>
<reference evidence="9 10" key="1">
    <citation type="submission" date="2019-07" db="EMBL/GenBank/DDBJ databases">
        <title>Comparative genomics of three clinical Ureaplasma species: analysis of their core genomes and virulence factors.</title>
        <authorList>
            <person name="Yang T."/>
            <person name="Zhang Y."/>
            <person name="Li X."/>
            <person name="Kong Y."/>
            <person name="Yu H."/>
            <person name="Ruan Z."/>
            <person name="Xie X."/>
            <person name="Zhang J."/>
        </authorList>
    </citation>
    <scope>NUCLEOTIDE SEQUENCE [LARGE SCALE GENOMIC DNA]</scope>
    <source>
        <strain evidence="9 10">132</strain>
    </source>
</reference>
<dbReference type="Proteomes" id="UP000318231">
    <property type="component" value="Chromosome"/>
</dbReference>
<dbReference type="EC" id="2.3.1.234" evidence="7"/>
<dbReference type="GO" id="GO:0061711">
    <property type="term" value="F:tRNA N(6)-L-threonylcarbamoyladenine synthase activity"/>
    <property type="evidence" value="ECO:0007669"/>
    <property type="project" value="UniProtKB-EC"/>
</dbReference>
<comment type="function">
    <text evidence="7">Required for the formation of a threonylcarbamoyl group on adenosine at position 37 (t(6)A37) in tRNAs that read codons beginning with adenine. Is involved in the transfer of the threonylcarbamoyl moiety of threonylcarbamoyl-AMP (TC-AMP) to the N6 group of A37, together with TsaE and TsaB. TsaD likely plays a direct catalytic role in this reaction.</text>
</comment>
<evidence type="ECO:0000256" key="5">
    <source>
        <dbReference type="ARBA" id="ARBA00023315"/>
    </source>
</evidence>
<comment type="similarity">
    <text evidence="7">Belongs to the KAE1 / TsaD family.</text>
</comment>
<organism evidence="9 10">
    <name type="scientific">Ureaplasma urealyticum</name>
    <name type="common">Ureaplasma urealyticum biotype 2</name>
    <dbReference type="NCBI Taxonomy" id="2130"/>
    <lineage>
        <taxon>Bacteria</taxon>
        <taxon>Bacillati</taxon>
        <taxon>Mycoplasmatota</taxon>
        <taxon>Mycoplasmoidales</taxon>
        <taxon>Mycoplasmoidaceae</taxon>
        <taxon>Ureaplasma</taxon>
    </lineage>
</organism>
<dbReference type="PANTHER" id="PTHR11735">
    <property type="entry name" value="TRNA N6-ADENOSINE THREONYLCARBAMOYLTRANSFERASE"/>
    <property type="match status" value="1"/>
</dbReference>
<keyword evidence="1 7" id="KW-0808">Transferase</keyword>
<dbReference type="NCBIfam" id="TIGR00329">
    <property type="entry name" value="gcp_kae1"/>
    <property type="match status" value="1"/>
</dbReference>
<evidence type="ECO:0000256" key="4">
    <source>
        <dbReference type="ARBA" id="ARBA00023004"/>
    </source>
</evidence>